<protein>
    <submittedName>
        <fullName evidence="1">Uncharacterized protein</fullName>
    </submittedName>
</protein>
<comment type="caution">
    <text evidence="1">The sequence shown here is derived from an EMBL/GenBank/DDBJ whole genome shotgun (WGS) entry which is preliminary data.</text>
</comment>
<gene>
    <name evidence="1" type="ORF">NM208_g12814</name>
</gene>
<organism evidence="1 2">
    <name type="scientific">Fusarium decemcellulare</name>
    <dbReference type="NCBI Taxonomy" id="57161"/>
    <lineage>
        <taxon>Eukaryota</taxon>
        <taxon>Fungi</taxon>
        <taxon>Dikarya</taxon>
        <taxon>Ascomycota</taxon>
        <taxon>Pezizomycotina</taxon>
        <taxon>Sordariomycetes</taxon>
        <taxon>Hypocreomycetidae</taxon>
        <taxon>Hypocreales</taxon>
        <taxon>Nectriaceae</taxon>
        <taxon>Fusarium</taxon>
        <taxon>Fusarium decemcellulare species complex</taxon>
    </lineage>
</organism>
<accession>A0ACC1RQR2</accession>
<name>A0ACC1RQR2_9HYPO</name>
<evidence type="ECO:0000313" key="2">
    <source>
        <dbReference type="Proteomes" id="UP001148629"/>
    </source>
</evidence>
<sequence>MGGSSSSSGSNCDEDGMDGRAGTRDGERCPWDVMGKLSWRLGERSTPNFNVADEAVKKDEVIHTINYGSKVGAWLLNMANNEPGTARIMVLKPTQFDADHDLHYIITDASPEPFFRHLSAMSIPPQLIRVKRKRDDESPVTFLQFDEGAKRHRTDSNWVYQRRYAEPQSPKEAPARSFRDAKPVIHISSPNDGPSQTKSKTTVQAPLPTGTTSNLDTKPIDESRLSEPRRFHISRKMMLAPTGSQPSGPGFKKKPRYGPAVFVERSRAKASKRASRVLKSIQSSISTPIEQQDQAATMAVDNPDEGRRLKKPGVRSRQRSPQPDANVRAPLPASAANPHTEDMSRIAADMNDWVMKEIGANLQEMEQEKQKAERPRFKPKTPAKRYMERHPEIMASDPEPKEMDLAMSDVSDMEDDDDWVIEEYVRIPAHAMTINVAPTDVGVLVLDGKEDSNLFFGPEHDDDEELDEDDEDENGLSPKDAVTRREGVLAVNQANKTTTAENYYTADYPEDEVESDDEYGRLPYGYRNGNASDDEEFDNTNFDEDDDDMVLEGDNDDDATMARIKAYVKRSRAFQ</sequence>
<keyword evidence="2" id="KW-1185">Reference proteome</keyword>
<dbReference type="Proteomes" id="UP001148629">
    <property type="component" value="Unassembled WGS sequence"/>
</dbReference>
<dbReference type="EMBL" id="JANRMS010002427">
    <property type="protein sequence ID" value="KAJ3522539.1"/>
    <property type="molecule type" value="Genomic_DNA"/>
</dbReference>
<evidence type="ECO:0000313" key="1">
    <source>
        <dbReference type="EMBL" id="KAJ3522539.1"/>
    </source>
</evidence>
<reference evidence="1" key="1">
    <citation type="submission" date="2022-08" db="EMBL/GenBank/DDBJ databases">
        <title>Genome Sequence of Fusarium decemcellulare.</title>
        <authorList>
            <person name="Buettner E."/>
        </authorList>
    </citation>
    <scope>NUCLEOTIDE SEQUENCE</scope>
    <source>
        <strain evidence="1">Babe19</strain>
    </source>
</reference>
<proteinExistence type="predicted"/>